<feature type="active site" description="Proton acceptor" evidence="10">
    <location>
        <position position="257"/>
    </location>
</feature>
<keyword evidence="5 11" id="KW-0547">Nucleotide-binding</keyword>
<comment type="catalytic activity">
    <reaction evidence="8 15">
        <text>L-threonyl-[protein] + ATP = O-phospho-L-threonyl-[protein] + ADP + H(+)</text>
        <dbReference type="Rhea" id="RHEA:46608"/>
        <dbReference type="Rhea" id="RHEA-COMP:11060"/>
        <dbReference type="Rhea" id="RHEA-COMP:11605"/>
        <dbReference type="ChEBI" id="CHEBI:15378"/>
        <dbReference type="ChEBI" id="CHEBI:30013"/>
        <dbReference type="ChEBI" id="CHEBI:30616"/>
        <dbReference type="ChEBI" id="CHEBI:61977"/>
        <dbReference type="ChEBI" id="CHEBI:456216"/>
        <dbReference type="EC" id="2.7.11.1"/>
    </reaction>
</comment>
<evidence type="ECO:0000256" key="13">
    <source>
        <dbReference type="PROSITE-ProRule" id="PRU10141"/>
    </source>
</evidence>
<evidence type="ECO:0000256" key="4">
    <source>
        <dbReference type="ARBA" id="ARBA00022679"/>
    </source>
</evidence>
<dbReference type="InterPro" id="IPR011009">
    <property type="entry name" value="Kinase-like_dom_sf"/>
</dbReference>
<dbReference type="EMBL" id="JAIXMP010000047">
    <property type="protein sequence ID" value="KAI9246215.1"/>
    <property type="molecule type" value="Genomic_DNA"/>
</dbReference>
<reference evidence="18" key="2">
    <citation type="submission" date="2023-02" db="EMBL/GenBank/DDBJ databases">
        <authorList>
            <consortium name="DOE Joint Genome Institute"/>
            <person name="Mondo S.J."/>
            <person name="Chang Y."/>
            <person name="Wang Y."/>
            <person name="Ahrendt S."/>
            <person name="Andreopoulos W."/>
            <person name="Barry K."/>
            <person name="Beard J."/>
            <person name="Benny G.L."/>
            <person name="Blankenship S."/>
            <person name="Bonito G."/>
            <person name="Cuomo C."/>
            <person name="Desiro A."/>
            <person name="Gervers K.A."/>
            <person name="Hundley H."/>
            <person name="Kuo A."/>
            <person name="LaButti K."/>
            <person name="Lang B.F."/>
            <person name="Lipzen A."/>
            <person name="O'Donnell K."/>
            <person name="Pangilinan J."/>
            <person name="Reynolds N."/>
            <person name="Sandor L."/>
            <person name="Smith M.W."/>
            <person name="Tsang A."/>
            <person name="Grigoriev I.V."/>
            <person name="Stajich J.E."/>
            <person name="Spatafora J.W."/>
        </authorList>
    </citation>
    <scope>NUCLEOTIDE SEQUENCE</scope>
    <source>
        <strain evidence="18">RSA 2281</strain>
    </source>
</reference>
<keyword evidence="19" id="KW-1185">Reference proteome</keyword>
<dbReference type="InterPro" id="IPR000719">
    <property type="entry name" value="Prot_kinase_dom"/>
</dbReference>
<feature type="domain" description="Protein kinase" evidence="17">
    <location>
        <begin position="135"/>
        <end position="382"/>
    </location>
</feature>
<feature type="binding site" evidence="11">
    <location>
        <position position="164"/>
    </location>
    <ligand>
        <name>ATP</name>
        <dbReference type="ChEBI" id="CHEBI:30616"/>
    </ligand>
</feature>
<dbReference type="PROSITE" id="PS50011">
    <property type="entry name" value="PROTEIN_KINASE_DOM"/>
    <property type="match status" value="1"/>
</dbReference>
<dbReference type="GO" id="GO:0004674">
    <property type="term" value="F:protein serine/threonine kinase activity"/>
    <property type="evidence" value="ECO:0007669"/>
    <property type="project" value="UniProtKB-KW"/>
</dbReference>
<evidence type="ECO:0000256" key="15">
    <source>
        <dbReference type="RuleBase" id="RU367134"/>
    </source>
</evidence>
<evidence type="ECO:0000256" key="16">
    <source>
        <dbReference type="SAM" id="MobiDB-lite"/>
    </source>
</evidence>
<keyword evidence="3 14" id="KW-0723">Serine/threonine-protein kinase</keyword>
<comment type="caution">
    <text evidence="18">The sequence shown here is derived from an EMBL/GenBank/DDBJ whole genome shotgun (WGS) entry which is preliminary data.</text>
</comment>
<evidence type="ECO:0000256" key="11">
    <source>
        <dbReference type="PIRSR" id="PIRSR630616-2"/>
    </source>
</evidence>
<dbReference type="PROSITE" id="PS00107">
    <property type="entry name" value="PROTEIN_KINASE_ATP"/>
    <property type="match status" value="1"/>
</dbReference>
<dbReference type="GO" id="GO:0044779">
    <property type="term" value="P:meiotic spindle checkpoint signaling"/>
    <property type="evidence" value="ECO:0007669"/>
    <property type="project" value="UniProtKB-ARBA"/>
</dbReference>
<dbReference type="FunFam" id="1.10.510.10:FF:000235">
    <property type="entry name" value="Serine/threonine-protein kinase ark1"/>
    <property type="match status" value="1"/>
</dbReference>
<dbReference type="Proteomes" id="UP001209540">
    <property type="component" value="Unassembled WGS sequence"/>
</dbReference>
<comment type="catalytic activity">
    <reaction evidence="9 15">
        <text>L-seryl-[protein] + ATP = O-phospho-L-seryl-[protein] + ADP + H(+)</text>
        <dbReference type="Rhea" id="RHEA:17989"/>
        <dbReference type="Rhea" id="RHEA-COMP:9863"/>
        <dbReference type="Rhea" id="RHEA-COMP:11604"/>
        <dbReference type="ChEBI" id="CHEBI:15378"/>
        <dbReference type="ChEBI" id="CHEBI:29999"/>
        <dbReference type="ChEBI" id="CHEBI:30616"/>
        <dbReference type="ChEBI" id="CHEBI:83421"/>
        <dbReference type="ChEBI" id="CHEBI:456216"/>
        <dbReference type="EC" id="2.7.11.1"/>
    </reaction>
</comment>
<evidence type="ECO:0000256" key="14">
    <source>
        <dbReference type="RuleBase" id="RU000304"/>
    </source>
</evidence>
<keyword evidence="4 15" id="KW-0808">Transferase</keyword>
<dbReference type="SMART" id="SM00220">
    <property type="entry name" value="S_TKc"/>
    <property type="match status" value="1"/>
</dbReference>
<protein>
    <recommendedName>
        <fullName evidence="2 15">Aurora kinase</fullName>
        <ecNumber evidence="1 15">2.7.11.1</ecNumber>
    </recommendedName>
</protein>
<evidence type="ECO:0000256" key="12">
    <source>
        <dbReference type="PIRSR" id="PIRSR630616-3"/>
    </source>
</evidence>
<dbReference type="Pfam" id="PF00069">
    <property type="entry name" value="Pkinase"/>
    <property type="match status" value="1"/>
</dbReference>
<dbReference type="Gene3D" id="1.10.510.10">
    <property type="entry name" value="Transferase(Phosphotransferase) domain 1"/>
    <property type="match status" value="1"/>
</dbReference>
<keyword evidence="7 11" id="KW-0067">ATP-binding</keyword>
<dbReference type="PANTHER" id="PTHR24350">
    <property type="entry name" value="SERINE/THREONINE-PROTEIN KINASE IAL-RELATED"/>
    <property type="match status" value="1"/>
</dbReference>
<evidence type="ECO:0000256" key="7">
    <source>
        <dbReference type="ARBA" id="ARBA00022840"/>
    </source>
</evidence>
<proteinExistence type="inferred from homology"/>
<evidence type="ECO:0000256" key="9">
    <source>
        <dbReference type="ARBA" id="ARBA00048679"/>
    </source>
</evidence>
<dbReference type="GO" id="GO:0008608">
    <property type="term" value="P:attachment of spindle microtubules to kinetochore"/>
    <property type="evidence" value="ECO:0007669"/>
    <property type="project" value="UniProtKB-ARBA"/>
</dbReference>
<dbReference type="InterPro" id="IPR008271">
    <property type="entry name" value="Ser/Thr_kinase_AS"/>
</dbReference>
<dbReference type="GO" id="GO:0090266">
    <property type="term" value="P:regulation of mitotic cell cycle spindle assembly checkpoint"/>
    <property type="evidence" value="ECO:0007669"/>
    <property type="project" value="UniProtKB-ARBA"/>
</dbReference>
<dbReference type="GO" id="GO:1902115">
    <property type="term" value="P:regulation of organelle assembly"/>
    <property type="evidence" value="ECO:0007669"/>
    <property type="project" value="UniProtKB-ARBA"/>
</dbReference>
<dbReference type="InterPro" id="IPR017441">
    <property type="entry name" value="Protein_kinase_ATP_BS"/>
</dbReference>
<feature type="binding site" evidence="11">
    <location>
        <begin position="261"/>
        <end position="262"/>
    </location>
    <ligand>
        <name>ATP</name>
        <dbReference type="ChEBI" id="CHEBI:30616"/>
    </ligand>
</feature>
<evidence type="ECO:0000256" key="10">
    <source>
        <dbReference type="PIRSR" id="PIRSR630616-1"/>
    </source>
</evidence>
<evidence type="ECO:0000256" key="1">
    <source>
        <dbReference type="ARBA" id="ARBA00012513"/>
    </source>
</evidence>
<dbReference type="PROSITE" id="PS00108">
    <property type="entry name" value="PROTEIN_KINASE_ST"/>
    <property type="match status" value="1"/>
</dbReference>
<feature type="region of interest" description="Disordered" evidence="16">
    <location>
        <begin position="1"/>
        <end position="21"/>
    </location>
</feature>
<dbReference type="GO" id="GO:0051233">
    <property type="term" value="C:spindle midzone"/>
    <property type="evidence" value="ECO:0007669"/>
    <property type="project" value="UniProtKB-ARBA"/>
</dbReference>
<dbReference type="GO" id="GO:0032133">
    <property type="term" value="C:chromosome passenger complex"/>
    <property type="evidence" value="ECO:0007669"/>
    <property type="project" value="UniProtKB-ARBA"/>
</dbReference>
<dbReference type="AlphaFoldDB" id="A0AAD5P7T2"/>
<gene>
    <name evidence="18" type="ORF">BDA99DRAFT_565552</name>
</gene>
<evidence type="ECO:0000256" key="2">
    <source>
        <dbReference type="ARBA" id="ARBA00021157"/>
    </source>
</evidence>
<feature type="cross-link" description="Glycyl lysine isopeptide (Lys-Gly) (interchain with G-Cter in SUMO2)" evidence="12">
    <location>
        <position position="259"/>
    </location>
</feature>
<dbReference type="InterPro" id="IPR030616">
    <property type="entry name" value="Aur-like"/>
</dbReference>
<organism evidence="18 19">
    <name type="scientific">Phascolomyces articulosus</name>
    <dbReference type="NCBI Taxonomy" id="60185"/>
    <lineage>
        <taxon>Eukaryota</taxon>
        <taxon>Fungi</taxon>
        <taxon>Fungi incertae sedis</taxon>
        <taxon>Mucoromycota</taxon>
        <taxon>Mucoromycotina</taxon>
        <taxon>Mucoromycetes</taxon>
        <taxon>Mucorales</taxon>
        <taxon>Lichtheimiaceae</taxon>
        <taxon>Phascolomyces</taxon>
    </lineage>
</organism>
<dbReference type="FunFam" id="3.30.200.20:FF:000042">
    <property type="entry name" value="Aurora kinase A"/>
    <property type="match status" value="1"/>
</dbReference>
<keyword evidence="6 15" id="KW-0418">Kinase</keyword>
<feature type="binding site" evidence="13">
    <location>
        <position position="168"/>
    </location>
    <ligand>
        <name>ATP</name>
        <dbReference type="ChEBI" id="CHEBI:30616"/>
    </ligand>
</feature>
<evidence type="ECO:0000256" key="6">
    <source>
        <dbReference type="ARBA" id="ARBA00022777"/>
    </source>
</evidence>
<comment type="similarity">
    <text evidence="15">Belongs to the protein kinase superfamily. Ser/Thr protein kinase family. Aurora subfamily.</text>
</comment>
<evidence type="ECO:0000256" key="8">
    <source>
        <dbReference type="ARBA" id="ARBA00047899"/>
    </source>
</evidence>
<feature type="binding site" evidence="11">
    <location>
        <position position="275"/>
    </location>
    <ligand>
        <name>ATP</name>
        <dbReference type="ChEBI" id="CHEBI:30616"/>
    </ligand>
</feature>
<sequence>MTIDTESHSNNDYNNDTYSVASTPAPLSAYVDYTPRRKILTPATTAITTTTTTPIVPLEQNGVSLSRQHRAQHFHQLAQQEEQDDAEDYMNTPVVRRYHGITSEVVPIKVDMNNRLHKSVMDTKNMDRQWCLDDFNIGKHLGSGRFGTVYLAQEKKSDTVVALKIVKKQELQMANVVRFLKREIEIQSHLRHTNVLKLYGYFDDNENVYMVLENAPGCSLYDIVIEGPIPEDKVAKYMIQILAALRYIHKLGVIHRDIKPENILIGEGGELKLADFGWAVHDRRPRRRTFCGTLDYLPPEMIENKCHDEKVDIWALGIMCYELLVGIPPFEDMTGYVETYSRIIKIKYTFPSNISMNAQQFILRHDPRQRPTLEVLENHPWLQQSRDQ</sequence>
<evidence type="ECO:0000313" key="18">
    <source>
        <dbReference type="EMBL" id="KAI9246215.1"/>
    </source>
</evidence>
<dbReference type="SUPFAM" id="SSF56112">
    <property type="entry name" value="Protein kinase-like (PK-like)"/>
    <property type="match status" value="1"/>
</dbReference>
<dbReference type="GO" id="GO:0045143">
    <property type="term" value="P:homologous chromosome segregation"/>
    <property type="evidence" value="ECO:0007669"/>
    <property type="project" value="UniProtKB-ARBA"/>
</dbReference>
<name>A0AAD5P7T2_9FUNG</name>
<dbReference type="GO" id="GO:0000776">
    <property type="term" value="C:kinetochore"/>
    <property type="evidence" value="ECO:0007669"/>
    <property type="project" value="UniProtKB-ARBA"/>
</dbReference>
<dbReference type="GO" id="GO:0032465">
    <property type="term" value="P:regulation of cytokinesis"/>
    <property type="evidence" value="ECO:0007669"/>
    <property type="project" value="UniProtKB-ARBA"/>
</dbReference>
<dbReference type="CDD" id="cd14007">
    <property type="entry name" value="STKc_Aurora"/>
    <property type="match status" value="1"/>
</dbReference>
<evidence type="ECO:0000313" key="19">
    <source>
        <dbReference type="Proteomes" id="UP001209540"/>
    </source>
</evidence>
<evidence type="ECO:0000256" key="3">
    <source>
        <dbReference type="ARBA" id="ARBA00022527"/>
    </source>
</evidence>
<feature type="binding site" evidence="11">
    <location>
        <position position="145"/>
    </location>
    <ligand>
        <name>ATP</name>
        <dbReference type="ChEBI" id="CHEBI:30616"/>
    </ligand>
</feature>
<evidence type="ECO:0000256" key="5">
    <source>
        <dbReference type="ARBA" id="ARBA00022741"/>
    </source>
</evidence>
<feature type="compositionally biased region" description="Polar residues" evidence="16">
    <location>
        <begin position="10"/>
        <end position="21"/>
    </location>
</feature>
<reference evidence="18" key="1">
    <citation type="journal article" date="2022" name="IScience">
        <title>Evolution of zygomycete secretomes and the origins of terrestrial fungal ecologies.</title>
        <authorList>
            <person name="Chang Y."/>
            <person name="Wang Y."/>
            <person name="Mondo S."/>
            <person name="Ahrendt S."/>
            <person name="Andreopoulos W."/>
            <person name="Barry K."/>
            <person name="Beard J."/>
            <person name="Benny G.L."/>
            <person name="Blankenship S."/>
            <person name="Bonito G."/>
            <person name="Cuomo C."/>
            <person name="Desiro A."/>
            <person name="Gervers K.A."/>
            <person name="Hundley H."/>
            <person name="Kuo A."/>
            <person name="LaButti K."/>
            <person name="Lang B.F."/>
            <person name="Lipzen A."/>
            <person name="O'Donnell K."/>
            <person name="Pangilinan J."/>
            <person name="Reynolds N."/>
            <person name="Sandor L."/>
            <person name="Smith M.E."/>
            <person name="Tsang A."/>
            <person name="Grigoriev I.V."/>
            <person name="Stajich J.E."/>
            <person name="Spatafora J.W."/>
        </authorList>
    </citation>
    <scope>NUCLEOTIDE SEQUENCE</scope>
    <source>
        <strain evidence="18">RSA 2281</strain>
    </source>
</reference>
<evidence type="ECO:0000259" key="17">
    <source>
        <dbReference type="PROSITE" id="PS50011"/>
    </source>
</evidence>
<accession>A0AAD5P7T2</accession>
<feature type="binding site" evidence="11">
    <location>
        <begin position="213"/>
        <end position="215"/>
    </location>
    <ligand>
        <name>ATP</name>
        <dbReference type="ChEBI" id="CHEBI:30616"/>
    </ligand>
</feature>
<dbReference type="EC" id="2.7.11.1" evidence="1 15"/>
<dbReference type="GO" id="GO:0072479">
    <property type="term" value="P:response to mitotic cell cycle spindle assembly checkpoint signaling"/>
    <property type="evidence" value="ECO:0007669"/>
    <property type="project" value="UniProtKB-ARBA"/>
</dbReference>
<dbReference type="GO" id="GO:0005524">
    <property type="term" value="F:ATP binding"/>
    <property type="evidence" value="ECO:0007669"/>
    <property type="project" value="UniProtKB-UniRule"/>
</dbReference>